<feature type="domain" description="FlgD/Vpr Ig-like" evidence="7">
    <location>
        <begin position="108"/>
        <end position="174"/>
    </location>
</feature>
<evidence type="ECO:0000256" key="1">
    <source>
        <dbReference type="ARBA" id="ARBA00010577"/>
    </source>
</evidence>
<dbReference type="RefSeq" id="WP_089842926.1">
    <property type="nucleotide sequence ID" value="NZ_FNEJ01000001.1"/>
</dbReference>
<reference evidence="8 9" key="1">
    <citation type="submission" date="2016-10" db="EMBL/GenBank/DDBJ databases">
        <authorList>
            <person name="de Groot N.N."/>
        </authorList>
    </citation>
    <scope>NUCLEOTIDE SEQUENCE [LARGE SCALE GENOMIC DNA]</scope>
    <source>
        <strain evidence="8 9">DSM 26424</strain>
    </source>
</reference>
<dbReference type="GO" id="GO:0044781">
    <property type="term" value="P:bacterial-type flagellum organization"/>
    <property type="evidence" value="ECO:0007669"/>
    <property type="project" value="UniProtKB-UniRule"/>
</dbReference>
<keyword evidence="8" id="KW-0969">Cilium</keyword>
<dbReference type="InterPro" id="IPR005648">
    <property type="entry name" value="FlgD"/>
</dbReference>
<name>A0A1G8IDY7_9RHOB</name>
<dbReference type="Gene3D" id="2.30.30.910">
    <property type="match status" value="1"/>
</dbReference>
<comment type="function">
    <text evidence="4 5">Required for flagellar hook formation. May act as a scaffolding protein.</text>
</comment>
<evidence type="ECO:0000256" key="2">
    <source>
        <dbReference type="ARBA" id="ARBA00016013"/>
    </source>
</evidence>
<evidence type="ECO:0000256" key="5">
    <source>
        <dbReference type="RuleBase" id="RU362076"/>
    </source>
</evidence>
<evidence type="ECO:0000259" key="7">
    <source>
        <dbReference type="Pfam" id="PF13860"/>
    </source>
</evidence>
<protein>
    <recommendedName>
        <fullName evidence="2 5">Basal-body rod modification protein FlgD</fullName>
    </recommendedName>
</protein>
<dbReference type="STRING" id="555512.SAMN04487993_1001389"/>
<dbReference type="InterPro" id="IPR025965">
    <property type="entry name" value="FlgD/Vpr_Ig-like"/>
</dbReference>
<feature type="region of interest" description="Disordered" evidence="6">
    <location>
        <begin position="1"/>
        <end position="22"/>
    </location>
</feature>
<dbReference type="Gene3D" id="2.60.40.4070">
    <property type="match status" value="1"/>
</dbReference>
<keyword evidence="3 5" id="KW-1005">Bacterial flagellum biogenesis</keyword>
<keyword evidence="8" id="KW-0282">Flagellum</keyword>
<evidence type="ECO:0000256" key="6">
    <source>
        <dbReference type="SAM" id="MobiDB-lite"/>
    </source>
</evidence>
<evidence type="ECO:0000313" key="9">
    <source>
        <dbReference type="Proteomes" id="UP000199093"/>
    </source>
</evidence>
<dbReference type="Pfam" id="PF03963">
    <property type="entry name" value="FlgD"/>
    <property type="match status" value="1"/>
</dbReference>
<dbReference type="Proteomes" id="UP000199093">
    <property type="component" value="Unassembled WGS sequence"/>
</dbReference>
<keyword evidence="8" id="KW-0966">Cell projection</keyword>
<gene>
    <name evidence="8" type="ORF">SAMN04487993_1001389</name>
</gene>
<sequence length="222" mass="23973">MDLTSTQTISPTTALTATPQTPPAVLNSDFETFLRMLTTQAQNQDPFNPVDATEYASQLATFSSVEQQVKTNQILAGLAEQVTGSAFERIAGWIGMEALVDTPVRFEGVPVTLRLDPHKEAESAKLVVRNEAGTVLQSVAVDLSKPELEWTGLDESGAAHPSGLYRFEIESYRGEELLSTTPALTYARVQEVRQQGTDVLLTLANGTHLSAAEVQGLRTPNG</sequence>
<dbReference type="EMBL" id="FNEJ01000001">
    <property type="protein sequence ID" value="SDI17072.1"/>
    <property type="molecule type" value="Genomic_DNA"/>
</dbReference>
<keyword evidence="9" id="KW-1185">Reference proteome</keyword>
<evidence type="ECO:0000256" key="4">
    <source>
        <dbReference type="ARBA" id="ARBA00024746"/>
    </source>
</evidence>
<dbReference type="AlphaFoldDB" id="A0A1G8IDY7"/>
<proteinExistence type="inferred from homology"/>
<feature type="compositionally biased region" description="Polar residues" evidence="6">
    <location>
        <begin position="1"/>
        <end position="10"/>
    </location>
</feature>
<evidence type="ECO:0000313" key="8">
    <source>
        <dbReference type="EMBL" id="SDI17072.1"/>
    </source>
</evidence>
<accession>A0A1G8IDY7</accession>
<dbReference type="OrthoDB" id="9785233at2"/>
<organism evidence="8 9">
    <name type="scientific">Salipiger marinus</name>
    <dbReference type="NCBI Taxonomy" id="555512"/>
    <lineage>
        <taxon>Bacteria</taxon>
        <taxon>Pseudomonadati</taxon>
        <taxon>Pseudomonadota</taxon>
        <taxon>Alphaproteobacteria</taxon>
        <taxon>Rhodobacterales</taxon>
        <taxon>Roseobacteraceae</taxon>
        <taxon>Salipiger</taxon>
    </lineage>
</organism>
<comment type="similarity">
    <text evidence="1 5">Belongs to the FlgD family.</text>
</comment>
<evidence type="ECO:0000256" key="3">
    <source>
        <dbReference type="ARBA" id="ARBA00022795"/>
    </source>
</evidence>
<dbReference type="Pfam" id="PF13860">
    <property type="entry name" value="FlgD_ig"/>
    <property type="match status" value="1"/>
</dbReference>